<dbReference type="GO" id="GO:0015217">
    <property type="term" value="F:ADP transmembrane transporter activity"/>
    <property type="evidence" value="ECO:0007669"/>
    <property type="project" value="TreeGrafter"/>
</dbReference>
<dbReference type="PROSITE" id="PS50920">
    <property type="entry name" value="SOLCAR"/>
    <property type="match status" value="3"/>
</dbReference>
<evidence type="ECO:0000256" key="5">
    <source>
        <dbReference type="ARBA" id="ARBA00022737"/>
    </source>
</evidence>
<dbReference type="HOGENOM" id="CLU_015166_6_2_1"/>
<evidence type="ECO:0000256" key="1">
    <source>
        <dbReference type="ARBA" id="ARBA00004141"/>
    </source>
</evidence>
<evidence type="ECO:0000256" key="12">
    <source>
        <dbReference type="SAM" id="Phobius"/>
    </source>
</evidence>
<evidence type="ECO:0000313" key="14">
    <source>
        <dbReference type="Proteomes" id="UP000007129"/>
    </source>
</evidence>
<keyword evidence="5" id="KW-0677">Repeat</keyword>
<protein>
    <submittedName>
        <fullName evidence="13">Mitochondrial substrate/solute carrier</fullName>
    </submittedName>
</protein>
<dbReference type="InParanoid" id="K2QZ50"/>
<evidence type="ECO:0000256" key="9">
    <source>
        <dbReference type="PROSITE-ProRule" id="PRU00282"/>
    </source>
</evidence>
<dbReference type="InterPro" id="IPR018108">
    <property type="entry name" value="MCP_transmembrane"/>
</dbReference>
<comment type="subcellular location">
    <subcellularLocation>
        <location evidence="1">Membrane</location>
        <topology evidence="1">Multi-pass membrane protein</topology>
    </subcellularLocation>
</comment>
<dbReference type="AlphaFoldDB" id="K2QZ50"/>
<evidence type="ECO:0000256" key="6">
    <source>
        <dbReference type="ARBA" id="ARBA00022792"/>
    </source>
</evidence>
<dbReference type="GO" id="GO:0016020">
    <property type="term" value="C:membrane"/>
    <property type="evidence" value="ECO:0007669"/>
    <property type="project" value="UniProtKB-SubCell"/>
</dbReference>
<evidence type="ECO:0000313" key="13">
    <source>
        <dbReference type="EMBL" id="EKG15266.1"/>
    </source>
</evidence>
<evidence type="ECO:0000256" key="3">
    <source>
        <dbReference type="ARBA" id="ARBA00022448"/>
    </source>
</evidence>
<dbReference type="Pfam" id="PF00153">
    <property type="entry name" value="Mito_carr"/>
    <property type="match status" value="3"/>
</dbReference>
<feature type="transmembrane region" description="Helical" evidence="12">
    <location>
        <begin position="266"/>
        <end position="286"/>
    </location>
</feature>
<comment type="caution">
    <text evidence="13">The sequence shown here is derived from an EMBL/GenBank/DDBJ whole genome shotgun (WGS) entry which is preliminary data.</text>
</comment>
<feature type="repeat" description="Solcar" evidence="9">
    <location>
        <begin position="155"/>
        <end position="252"/>
    </location>
</feature>
<keyword evidence="3 10" id="KW-0813">Transport</keyword>
<evidence type="ECO:0000256" key="4">
    <source>
        <dbReference type="ARBA" id="ARBA00022692"/>
    </source>
</evidence>
<feature type="repeat" description="Solcar" evidence="9">
    <location>
        <begin position="262"/>
        <end position="375"/>
    </location>
</feature>
<keyword evidence="6" id="KW-0496">Mitochondrion</keyword>
<feature type="repeat" description="Solcar" evidence="9">
    <location>
        <begin position="38"/>
        <end position="143"/>
    </location>
</feature>
<keyword evidence="6" id="KW-0999">Mitochondrion inner membrane</keyword>
<evidence type="ECO:0000256" key="10">
    <source>
        <dbReference type="RuleBase" id="RU000488"/>
    </source>
</evidence>
<dbReference type="PANTHER" id="PTHR45939">
    <property type="entry name" value="PEROXISOMAL MEMBRANE PROTEIN PMP34-RELATED"/>
    <property type="match status" value="1"/>
</dbReference>
<gene>
    <name evidence="13" type="ORF">MPH_07600</name>
</gene>
<organism evidence="13 14">
    <name type="scientific">Macrophomina phaseolina (strain MS6)</name>
    <name type="common">Charcoal rot fungus</name>
    <dbReference type="NCBI Taxonomy" id="1126212"/>
    <lineage>
        <taxon>Eukaryota</taxon>
        <taxon>Fungi</taxon>
        <taxon>Dikarya</taxon>
        <taxon>Ascomycota</taxon>
        <taxon>Pezizomycotina</taxon>
        <taxon>Dothideomycetes</taxon>
        <taxon>Dothideomycetes incertae sedis</taxon>
        <taxon>Botryosphaeriales</taxon>
        <taxon>Botryosphaeriaceae</taxon>
        <taxon>Macrophomina</taxon>
    </lineage>
</organism>
<keyword evidence="7 12" id="KW-1133">Transmembrane helix</keyword>
<dbReference type="InterPro" id="IPR023395">
    <property type="entry name" value="MCP_dom_sf"/>
</dbReference>
<feature type="region of interest" description="Disordered" evidence="11">
    <location>
        <begin position="298"/>
        <end position="322"/>
    </location>
</feature>
<evidence type="ECO:0000256" key="11">
    <source>
        <dbReference type="SAM" id="MobiDB-lite"/>
    </source>
</evidence>
<dbReference type="VEuPathDB" id="FungiDB:MPH_07600"/>
<dbReference type="Gene3D" id="1.50.40.10">
    <property type="entry name" value="Mitochondrial carrier domain"/>
    <property type="match status" value="1"/>
</dbReference>
<dbReference type="eggNOG" id="KOG0769">
    <property type="taxonomic scope" value="Eukaryota"/>
</dbReference>
<dbReference type="InterPro" id="IPR052217">
    <property type="entry name" value="Mito/Peroxisomal_Carrier"/>
</dbReference>
<dbReference type="SUPFAM" id="SSF103506">
    <property type="entry name" value="Mitochondrial carrier"/>
    <property type="match status" value="1"/>
</dbReference>
<comment type="similarity">
    <text evidence="2 10">Belongs to the mitochondrial carrier (TC 2.A.29) family.</text>
</comment>
<evidence type="ECO:0000256" key="8">
    <source>
        <dbReference type="ARBA" id="ARBA00023136"/>
    </source>
</evidence>
<evidence type="ECO:0000256" key="7">
    <source>
        <dbReference type="ARBA" id="ARBA00022989"/>
    </source>
</evidence>
<accession>K2QZ50</accession>
<evidence type="ECO:0000256" key="2">
    <source>
        <dbReference type="ARBA" id="ARBA00006375"/>
    </source>
</evidence>
<reference evidence="13 14" key="1">
    <citation type="journal article" date="2012" name="BMC Genomics">
        <title>Tools to kill: Genome of one of the most destructive plant pathogenic fungi Macrophomina phaseolina.</title>
        <authorList>
            <person name="Islam M.S."/>
            <person name="Haque M.S."/>
            <person name="Islam M.M."/>
            <person name="Emdad E.M."/>
            <person name="Halim A."/>
            <person name="Hossen Q.M.M."/>
            <person name="Hossain M.Z."/>
            <person name="Ahmed B."/>
            <person name="Rahim S."/>
            <person name="Rahman M.S."/>
            <person name="Alam M.M."/>
            <person name="Hou S."/>
            <person name="Wan X."/>
            <person name="Saito J.A."/>
            <person name="Alam M."/>
        </authorList>
    </citation>
    <scope>NUCLEOTIDE SEQUENCE [LARGE SCALE GENOMIC DNA]</scope>
    <source>
        <strain evidence="13 14">MS6</strain>
    </source>
</reference>
<name>K2QZ50_MACPH</name>
<dbReference type="PANTHER" id="PTHR45939:SF2">
    <property type="entry name" value="CARRIER PROTEIN, PUTATIVE (AFU_ORTHOLOGUE AFUA_2G13870)-RELATED"/>
    <property type="match status" value="1"/>
</dbReference>
<feature type="region of interest" description="Disordered" evidence="11">
    <location>
        <begin position="419"/>
        <end position="440"/>
    </location>
</feature>
<sequence length="457" mass="49640">MADDEARFPYNSQLDAFDLYHIVQEETRPRRAPLGPALPALGHATSGALGSAISKLLIYPLDLVITRLQVQAQFKQDGGEKEEGGGDDDDDDAEYKDIIDAARKIYAREGGLPAFYSGVAQDLVKSVADSFLFFLAYTFVKSSRQARKADPKKALPAFEEIAVGMVAGAFSKFWTTPVQNVVTRKQTASMVAARDRTSSSSSASAQLGARDIARQIRREKGVAGFWSGYSAALILTLNPAVTFLLHESLLRVLVPRARRADPGSRLTFLIAALSKVVASTITYPVALAKTRTQVSSQAPAAEEASEERPLKAADGNSAAAKRTKRAGRATIVGSIVQIARREGVKGLYQGLGGEVLKGFFSHGLTMLMKERIHVVVIQLYYVILKALRRYPSPQELAAEAKEEMKEAVEAGRELVGSASEKMAEAMERTSTQAGDVYGRSRERAVELVKREGGKRED</sequence>
<proteinExistence type="inferred from homology"/>
<feature type="transmembrane region" description="Helical" evidence="12">
    <location>
        <begin position="223"/>
        <end position="245"/>
    </location>
</feature>
<keyword evidence="4 9" id="KW-0812">Transmembrane</keyword>
<dbReference type="OrthoDB" id="18574at2759"/>
<dbReference type="STRING" id="1126212.K2QZ50"/>
<dbReference type="Proteomes" id="UP000007129">
    <property type="component" value="Unassembled WGS sequence"/>
</dbReference>
<dbReference type="EMBL" id="AHHD01000323">
    <property type="protein sequence ID" value="EKG15266.1"/>
    <property type="molecule type" value="Genomic_DNA"/>
</dbReference>
<keyword evidence="8 9" id="KW-0472">Membrane</keyword>